<gene>
    <name evidence="1" type="primary">orf1</name>
</gene>
<proteinExistence type="predicted"/>
<reference evidence="1" key="1">
    <citation type="journal article" date="1996" name="Gene">
        <title>Determination of the cos sequence of the mature genome of S2/HP1 type B bacteriophage of Haemophilus influenzae.</title>
        <authorList>
            <person name="Skowronek K."/>
            <person name="Piekarowicz A."/>
        </authorList>
    </citation>
    <scope>NUCLEOTIDE SEQUENCE</scope>
    <source>
        <strain evidence="1">Type A</strain>
    </source>
</reference>
<dbReference type="EMBL" id="Z71579">
    <property type="protein sequence ID" value="CAA96222.1"/>
    <property type="molecule type" value="Genomic_DNA"/>
</dbReference>
<reference evidence="1" key="2">
    <citation type="journal article" date="1997" name="Gene">
        <title>The relationship between HP1 and S2 bacteriophages of Haemophilus influenzae.</title>
        <authorList>
            <person name="Skowronek K."/>
            <person name="Baranowski S."/>
        </authorList>
    </citation>
    <scope>NUCLEOTIDE SEQUENCE</scope>
    <source>
        <strain evidence="1">Type A</strain>
    </source>
</reference>
<organismHost>
    <name type="scientific">Enterococcus</name>
    <dbReference type="NCBI Taxonomy" id="1350"/>
</organismHost>
<accession>P79672</accession>
<name>P79672_BPS2</name>
<dbReference type="Pfam" id="PF12869">
    <property type="entry name" value="tRNA_anti-like"/>
    <property type="match status" value="1"/>
</dbReference>
<reference evidence="1" key="3">
    <citation type="journal article" date="1998" name="Acta Microbiol. Pol.">
        <title>Identification of the second attachment site for HP1 and S2 bacteriophages in Haemophilus influenzae genome.</title>
        <authorList>
            <person name="Skowronek K."/>
        </authorList>
    </citation>
    <scope>NUCLEOTIDE SEQUENCE</scope>
    <source>
        <strain evidence="1">Type A</strain>
    </source>
</reference>
<protein>
    <submittedName>
        <fullName evidence="1">Orf1 protein</fullName>
    </submittedName>
</protein>
<dbReference type="InterPro" id="IPR024422">
    <property type="entry name" value="Protein_unknown_function_OB"/>
</dbReference>
<sequence length="254" mass="29277">MRKIFLLVLILISSNSILAFSHSKELFISNSLEYFKNYVLKSNKSHVSGNVLSVDEIYSDYTNNELAANKKYKDKNLRIKTTINQIKEDAFGNAFIISKIKNSMIGSAHFKVNEKDPKILELSKNDTVDLMCKFDEFSLDSLSFNQCIFTEQFLDKILNPIKENLLKADSQDYKPQSQMEGMLSLIATDFPDDVLNKVCENDVKNCNMDNIKKSKFYPKTKSKESNDLDAHMKTLIDKYGKEWFKSLPKFPEVE</sequence>
<evidence type="ECO:0000313" key="1">
    <source>
        <dbReference type="EMBL" id="CAA96222.1"/>
    </source>
</evidence>
<organism evidence="1">
    <name type="scientific">Haemophilus phage S2</name>
    <name type="common">Bacteriophage S2</name>
    <dbReference type="NCBI Taxonomy" id="53000"/>
    <lineage>
        <taxon>Viruses</taxon>
        <taxon>Duplodnaviria</taxon>
        <taxon>Heunggongvirae</taxon>
        <taxon>Uroviricota</taxon>
        <taxon>Caudoviricetes</taxon>
    </lineage>
</organism>